<evidence type="ECO:0000313" key="4">
    <source>
        <dbReference type="Proteomes" id="UP000199537"/>
    </source>
</evidence>
<dbReference type="PIRSF" id="PIRSF005047">
    <property type="entry name" value="UCP005047_YshC"/>
    <property type="match status" value="1"/>
</dbReference>
<dbReference type="CDD" id="cd07436">
    <property type="entry name" value="PHP_PolX"/>
    <property type="match status" value="1"/>
</dbReference>
<dbReference type="InterPro" id="IPR043519">
    <property type="entry name" value="NT_sf"/>
</dbReference>
<dbReference type="SUPFAM" id="SSF89550">
    <property type="entry name" value="PHP domain-like"/>
    <property type="match status" value="1"/>
</dbReference>
<dbReference type="GO" id="GO:0005829">
    <property type="term" value="C:cytosol"/>
    <property type="evidence" value="ECO:0007669"/>
    <property type="project" value="TreeGrafter"/>
</dbReference>
<accession>A0A1I7N1I6</accession>
<evidence type="ECO:0000259" key="2">
    <source>
        <dbReference type="SMART" id="SM00483"/>
    </source>
</evidence>
<dbReference type="FunFam" id="3.20.20.140:FF:000047">
    <property type="entry name" value="PHP domain-containing protein"/>
    <property type="match status" value="1"/>
</dbReference>
<organism evidence="3 4">
    <name type="scientific">Thermoflavifilum thermophilum</name>
    <dbReference type="NCBI Taxonomy" id="1393122"/>
    <lineage>
        <taxon>Bacteria</taxon>
        <taxon>Pseudomonadati</taxon>
        <taxon>Bacteroidota</taxon>
        <taxon>Chitinophagia</taxon>
        <taxon>Chitinophagales</taxon>
        <taxon>Chitinophagaceae</taxon>
        <taxon>Thermoflavifilum</taxon>
    </lineage>
</organism>
<evidence type="ECO:0000313" key="3">
    <source>
        <dbReference type="EMBL" id="SFV28495.1"/>
    </source>
</evidence>
<evidence type="ECO:0000259" key="1">
    <source>
        <dbReference type="SMART" id="SM00481"/>
    </source>
</evidence>
<dbReference type="InterPro" id="IPR047967">
    <property type="entry name" value="PolX_PHP"/>
</dbReference>
<dbReference type="Gene3D" id="3.20.20.140">
    <property type="entry name" value="Metal-dependent hydrolases"/>
    <property type="match status" value="1"/>
</dbReference>
<dbReference type="RefSeq" id="WP_092456845.1">
    <property type="nucleotide sequence ID" value="NZ_FPCJ01000001.1"/>
</dbReference>
<dbReference type="InterPro" id="IPR003141">
    <property type="entry name" value="Pol/His_phosphatase_N"/>
</dbReference>
<reference evidence="4" key="1">
    <citation type="submission" date="2016-10" db="EMBL/GenBank/DDBJ databases">
        <authorList>
            <person name="Varghese N."/>
            <person name="Submissions S."/>
        </authorList>
    </citation>
    <scope>NUCLEOTIDE SEQUENCE [LARGE SCALE GENOMIC DNA]</scope>
    <source>
        <strain evidence="4">DSM 14807</strain>
    </source>
</reference>
<dbReference type="Pfam" id="PF14520">
    <property type="entry name" value="HHH_5"/>
    <property type="match status" value="1"/>
</dbReference>
<dbReference type="SMART" id="SM00483">
    <property type="entry name" value="POLXc"/>
    <property type="match status" value="1"/>
</dbReference>
<protein>
    <submittedName>
        <fullName evidence="3">DNA polymerase (Family 10)</fullName>
    </submittedName>
</protein>
<dbReference type="PANTHER" id="PTHR36928">
    <property type="entry name" value="PHOSPHATASE YCDX-RELATED"/>
    <property type="match status" value="1"/>
</dbReference>
<dbReference type="GO" id="GO:0071978">
    <property type="term" value="P:bacterial-type flagellum-dependent swarming motility"/>
    <property type="evidence" value="ECO:0007669"/>
    <property type="project" value="TreeGrafter"/>
</dbReference>
<sequence>MIDNQTIADQLILLSKLMEIHGENPFKARSYALAAYEIEKLNRPIETLTAEEIQQIKGIGEAIGKKIQQIIRDAQFPLLQKYIDNTPPGVIEMLQIKGLGPKKIRVIWKEMGIESIGELLYACHENRLLHHKGFGPKSQESIRNEILFYLSQKGKLLYAEAVQLAAEIRQQWEKHLPKAHFTYTGSFRRQMEIIDRLEILTDALPEQIQKLFPEATFQDSNTLQLIRSQHPPLYIFLSSSEKWGTDLFSRTGSTDFVKHMEKQFPEIVTRHYSEEEKLFFDAGLDVIPPCLRDDVRWIEKARLHQLPQLIQVKDIKGIIHAHSQWSDGMHSLEEMATACKQQGFEYLVICDHSQSAFYANGLTPERVQAQHQEIDELNARLHPFKIFKGIEVDILADGRLDYPDEVLAWFDVVIASVHSSLQMPQEKAMQRLLKAIANPFTTILGHMTGRLLLTRNGYPVDHAAIIEACNAHKVIIELNAHPRRLDIDWRWIPQAVDAGIMLSIDPDAHAMDGFNDIRYGVLAAQKGGLTAAQNLSSFSRDELETYLLKIRKEKGLQ</sequence>
<dbReference type="Pfam" id="PF14716">
    <property type="entry name" value="HHH_8"/>
    <property type="match status" value="1"/>
</dbReference>
<dbReference type="OrthoDB" id="9808747at2"/>
<proteinExistence type="predicted"/>
<dbReference type="Proteomes" id="UP000199537">
    <property type="component" value="Unassembled WGS sequence"/>
</dbReference>
<dbReference type="InterPro" id="IPR022311">
    <property type="entry name" value="PolX-like"/>
</dbReference>
<dbReference type="GO" id="GO:0042578">
    <property type="term" value="F:phosphoric ester hydrolase activity"/>
    <property type="evidence" value="ECO:0007669"/>
    <property type="project" value="TreeGrafter"/>
</dbReference>
<dbReference type="Pfam" id="PF02811">
    <property type="entry name" value="PHP"/>
    <property type="match status" value="1"/>
</dbReference>
<dbReference type="Gene3D" id="1.10.150.110">
    <property type="entry name" value="DNA polymerase beta, N-terminal domain-like"/>
    <property type="match status" value="1"/>
</dbReference>
<dbReference type="InterPro" id="IPR050243">
    <property type="entry name" value="PHP_phosphatase"/>
</dbReference>
<dbReference type="SUPFAM" id="SSF47802">
    <property type="entry name" value="DNA polymerase beta, N-terminal domain-like"/>
    <property type="match status" value="1"/>
</dbReference>
<dbReference type="STRING" id="1393122.SAMN05660895_0344"/>
<dbReference type="InterPro" id="IPR002054">
    <property type="entry name" value="DNA-dir_DNA_pol_X"/>
</dbReference>
<feature type="domain" description="Polymerase/histidinol phosphatase N-terminal" evidence="1">
    <location>
        <begin position="317"/>
        <end position="396"/>
    </location>
</feature>
<gene>
    <name evidence="3" type="ORF">SAMN05660895_0344</name>
</gene>
<dbReference type="SUPFAM" id="SSF81301">
    <property type="entry name" value="Nucleotidyltransferase"/>
    <property type="match status" value="1"/>
</dbReference>
<dbReference type="PANTHER" id="PTHR36928:SF1">
    <property type="entry name" value="PHOSPHATASE YCDX-RELATED"/>
    <property type="match status" value="1"/>
</dbReference>
<dbReference type="GO" id="GO:0003677">
    <property type="term" value="F:DNA binding"/>
    <property type="evidence" value="ECO:0007669"/>
    <property type="project" value="InterPro"/>
</dbReference>
<dbReference type="InterPro" id="IPR027421">
    <property type="entry name" value="DNA_pol_lamdba_lyase_dom_sf"/>
</dbReference>
<dbReference type="EMBL" id="FPCJ01000001">
    <property type="protein sequence ID" value="SFV28495.1"/>
    <property type="molecule type" value="Genomic_DNA"/>
</dbReference>
<name>A0A1I7N1I6_9BACT</name>
<dbReference type="GO" id="GO:0003887">
    <property type="term" value="F:DNA-directed DNA polymerase activity"/>
    <property type="evidence" value="ECO:0007669"/>
    <property type="project" value="InterPro"/>
</dbReference>
<dbReference type="AlphaFoldDB" id="A0A1I7N1I6"/>
<feature type="domain" description="DNA-directed DNA polymerase X" evidence="2">
    <location>
        <begin position="1"/>
        <end position="293"/>
    </location>
</feature>
<dbReference type="InterPro" id="IPR016195">
    <property type="entry name" value="Pol/histidinol_Pase-like"/>
</dbReference>
<dbReference type="Gene3D" id="1.10.150.20">
    <property type="entry name" value="5' to 3' exonuclease, C-terminal subdomain"/>
    <property type="match status" value="1"/>
</dbReference>
<dbReference type="InterPro" id="IPR004013">
    <property type="entry name" value="PHP_dom"/>
</dbReference>
<dbReference type="InterPro" id="IPR010996">
    <property type="entry name" value="HHH_MUS81"/>
</dbReference>
<dbReference type="GO" id="GO:0008270">
    <property type="term" value="F:zinc ion binding"/>
    <property type="evidence" value="ECO:0007669"/>
    <property type="project" value="TreeGrafter"/>
</dbReference>
<keyword evidence="4" id="KW-1185">Reference proteome</keyword>
<dbReference type="SMART" id="SM00481">
    <property type="entry name" value="POLIIIAc"/>
    <property type="match status" value="1"/>
</dbReference>